<name>A0ABN9GBH6_9NEOB</name>
<protein>
    <submittedName>
        <fullName evidence="2">Uncharacterized protein</fullName>
    </submittedName>
</protein>
<gene>
    <name evidence="2" type="ORF">SPARVUS_LOCUS13841137</name>
</gene>
<feature type="signal peptide" evidence="1">
    <location>
        <begin position="1"/>
        <end position="18"/>
    </location>
</feature>
<evidence type="ECO:0000313" key="2">
    <source>
        <dbReference type="EMBL" id="CAI9606776.1"/>
    </source>
</evidence>
<comment type="caution">
    <text evidence="2">The sequence shown here is derived from an EMBL/GenBank/DDBJ whole genome shotgun (WGS) entry which is preliminary data.</text>
</comment>
<proteinExistence type="predicted"/>
<dbReference type="EMBL" id="CATNWA010018340">
    <property type="protein sequence ID" value="CAI9606776.1"/>
    <property type="molecule type" value="Genomic_DNA"/>
</dbReference>
<evidence type="ECO:0000313" key="3">
    <source>
        <dbReference type="Proteomes" id="UP001162483"/>
    </source>
</evidence>
<keyword evidence="1" id="KW-0732">Signal</keyword>
<sequence>MVNCVLCVFHIMCCVCFTMDTCCFVFLCCAEKYKAAYTGLSPVSFPR</sequence>
<evidence type="ECO:0000256" key="1">
    <source>
        <dbReference type="SAM" id="SignalP"/>
    </source>
</evidence>
<dbReference type="Proteomes" id="UP001162483">
    <property type="component" value="Unassembled WGS sequence"/>
</dbReference>
<organism evidence="2 3">
    <name type="scientific">Staurois parvus</name>
    <dbReference type="NCBI Taxonomy" id="386267"/>
    <lineage>
        <taxon>Eukaryota</taxon>
        <taxon>Metazoa</taxon>
        <taxon>Chordata</taxon>
        <taxon>Craniata</taxon>
        <taxon>Vertebrata</taxon>
        <taxon>Euteleostomi</taxon>
        <taxon>Amphibia</taxon>
        <taxon>Batrachia</taxon>
        <taxon>Anura</taxon>
        <taxon>Neobatrachia</taxon>
        <taxon>Ranoidea</taxon>
        <taxon>Ranidae</taxon>
        <taxon>Staurois</taxon>
    </lineage>
</organism>
<keyword evidence="3" id="KW-1185">Reference proteome</keyword>
<reference evidence="2" key="1">
    <citation type="submission" date="2023-05" db="EMBL/GenBank/DDBJ databases">
        <authorList>
            <person name="Stuckert A."/>
        </authorList>
    </citation>
    <scope>NUCLEOTIDE SEQUENCE</scope>
</reference>
<accession>A0ABN9GBH6</accession>
<feature type="chain" id="PRO_5046930188" evidence="1">
    <location>
        <begin position="19"/>
        <end position="47"/>
    </location>
</feature>